<dbReference type="OrthoDB" id="6435476at2759"/>
<gene>
    <name evidence="2" type="primary">AVEN_32663_1</name>
    <name evidence="2" type="ORF">TNIN_319651</name>
</gene>
<feature type="transmembrane region" description="Helical" evidence="1">
    <location>
        <begin position="516"/>
        <end position="539"/>
    </location>
</feature>
<dbReference type="PANTHER" id="PTHR11360:SF303">
    <property type="entry name" value="MAJOR FACILITATOR SUPERFAMILY (MFS) PROFILE DOMAIN-CONTAINING PROTEIN"/>
    <property type="match status" value="1"/>
</dbReference>
<dbReference type="InterPro" id="IPR011701">
    <property type="entry name" value="MFS"/>
</dbReference>
<feature type="transmembrane region" description="Helical" evidence="1">
    <location>
        <begin position="224"/>
        <end position="242"/>
    </location>
</feature>
<dbReference type="SUPFAM" id="SSF103473">
    <property type="entry name" value="MFS general substrate transporter"/>
    <property type="match status" value="1"/>
</dbReference>
<dbReference type="CDD" id="cd06174">
    <property type="entry name" value="MFS"/>
    <property type="match status" value="1"/>
</dbReference>
<protein>
    <submittedName>
        <fullName evidence="2">Uncharacterized protein</fullName>
    </submittedName>
</protein>
<dbReference type="Pfam" id="PF07690">
    <property type="entry name" value="MFS_1"/>
    <property type="match status" value="1"/>
</dbReference>
<feature type="transmembrane region" description="Helical" evidence="1">
    <location>
        <begin position="133"/>
        <end position="154"/>
    </location>
</feature>
<dbReference type="Proteomes" id="UP000886998">
    <property type="component" value="Unassembled WGS sequence"/>
</dbReference>
<feature type="transmembrane region" description="Helical" evidence="1">
    <location>
        <begin position="67"/>
        <end position="93"/>
    </location>
</feature>
<feature type="transmembrane region" description="Helical" evidence="1">
    <location>
        <begin position="551"/>
        <end position="570"/>
    </location>
</feature>
<dbReference type="GO" id="GO:0008028">
    <property type="term" value="F:monocarboxylic acid transmembrane transporter activity"/>
    <property type="evidence" value="ECO:0007669"/>
    <property type="project" value="TreeGrafter"/>
</dbReference>
<name>A0A8X6XQD3_9ARAC</name>
<dbReference type="Gene3D" id="1.20.1250.20">
    <property type="entry name" value="MFS general substrate transporter like domains"/>
    <property type="match status" value="2"/>
</dbReference>
<organism evidence="2 3">
    <name type="scientific">Trichonephila inaurata madagascariensis</name>
    <dbReference type="NCBI Taxonomy" id="2747483"/>
    <lineage>
        <taxon>Eukaryota</taxon>
        <taxon>Metazoa</taxon>
        <taxon>Ecdysozoa</taxon>
        <taxon>Arthropoda</taxon>
        <taxon>Chelicerata</taxon>
        <taxon>Arachnida</taxon>
        <taxon>Araneae</taxon>
        <taxon>Araneomorphae</taxon>
        <taxon>Entelegynae</taxon>
        <taxon>Araneoidea</taxon>
        <taxon>Nephilidae</taxon>
        <taxon>Trichonephila</taxon>
        <taxon>Trichonephila inaurata</taxon>
    </lineage>
</organism>
<feature type="transmembrane region" description="Helical" evidence="1">
    <location>
        <begin position="490"/>
        <end position="510"/>
    </location>
</feature>
<dbReference type="InterPro" id="IPR036259">
    <property type="entry name" value="MFS_trans_sf"/>
</dbReference>
<keyword evidence="3" id="KW-1185">Reference proteome</keyword>
<evidence type="ECO:0000256" key="1">
    <source>
        <dbReference type="SAM" id="Phobius"/>
    </source>
</evidence>
<reference evidence="2" key="1">
    <citation type="submission" date="2020-08" db="EMBL/GenBank/DDBJ databases">
        <title>Multicomponent nature underlies the extraordinary mechanical properties of spider dragline silk.</title>
        <authorList>
            <person name="Kono N."/>
            <person name="Nakamura H."/>
            <person name="Mori M."/>
            <person name="Yoshida Y."/>
            <person name="Ohtoshi R."/>
            <person name="Malay A.D."/>
            <person name="Moran D.A.P."/>
            <person name="Tomita M."/>
            <person name="Numata K."/>
            <person name="Arakawa K."/>
        </authorList>
    </citation>
    <scope>NUCLEOTIDE SEQUENCE</scope>
</reference>
<keyword evidence="1" id="KW-0812">Transmembrane</keyword>
<keyword evidence="1" id="KW-0472">Membrane</keyword>
<feature type="transmembrane region" description="Helical" evidence="1">
    <location>
        <begin position="423"/>
        <end position="446"/>
    </location>
</feature>
<dbReference type="EMBL" id="BMAV01011439">
    <property type="protein sequence ID" value="GFY57328.1"/>
    <property type="molecule type" value="Genomic_DNA"/>
</dbReference>
<dbReference type="PANTHER" id="PTHR11360">
    <property type="entry name" value="MONOCARBOXYLATE TRANSPORTER"/>
    <property type="match status" value="1"/>
</dbReference>
<evidence type="ECO:0000313" key="3">
    <source>
        <dbReference type="Proteomes" id="UP000886998"/>
    </source>
</evidence>
<accession>A0A8X6XQD3</accession>
<proteinExistence type="predicted"/>
<dbReference type="InterPro" id="IPR050327">
    <property type="entry name" value="Proton-linked_MCT"/>
</dbReference>
<dbReference type="AlphaFoldDB" id="A0A8X6XQD3"/>
<comment type="caution">
    <text evidence="2">The sequence shown here is derived from an EMBL/GenBank/DDBJ whole genome shotgun (WGS) entry which is preliminary data.</text>
</comment>
<feature type="transmembrane region" description="Helical" evidence="1">
    <location>
        <begin position="461"/>
        <end position="481"/>
    </location>
</feature>
<keyword evidence="1" id="KW-1133">Transmembrane helix</keyword>
<feature type="transmembrane region" description="Helical" evidence="1">
    <location>
        <begin position="582"/>
        <end position="602"/>
    </location>
</feature>
<evidence type="ECO:0000313" key="2">
    <source>
        <dbReference type="EMBL" id="GFY57328.1"/>
    </source>
</evidence>
<sequence>MVRYGIQSDPMISSHLKSFERIFIDMVFYFRGYILTNNPAQTNDDFFAGYSAFFKMKIKFLDTRKKCLILGLTIVISFCHIGSSLLSGLLFVACMARYETGRKQASLPFAICNVVRNISSPFVGYLGKRLGPATVTGIGCLLATIGIGACYFAEDIVTVTFLWGIIYGLGVGMGIGLLPQILNQHFQEHVDKANGLTFGGGSIGSFILPILVDKLIVEYGTSGMFLILSGIILNSVPAALLLRKLGDPSLKSMKNADGLLHETICENHEISKCTKKDDLHERKTFTNREMNAKTFECQNRMPCEIFQLSELENKGSYTDIQQEDSEIECTYNEELICLKSRNAFSNDSKKESEVQVIDNKTATEDKDTNLPVTPLNVQSKSLKENFEYSYKNLYSKSSQCIPSSNLPNTDSASSNSFLVFLDVSYILILLAQGFLQIVITTLWTVIVDASEEKGVAESDGVYIIFCIGVSSTFGLFCLGYITDGGYMTKINFQILCAAGLGAFHIVFIFLEGFVMVMISGGFLGLFIAGNLMIGVGIIHQCVEKEFMTMAIASRWFGFALMSFAQAPMIGFFRENLKSYDGLFILLAGLSAICIVLTWYTPIAVKRRDKRKSCCNRS</sequence>
<feature type="transmembrane region" description="Helical" evidence="1">
    <location>
        <begin position="160"/>
        <end position="181"/>
    </location>
</feature>